<evidence type="ECO:0008006" key="5">
    <source>
        <dbReference type="Google" id="ProtNLM"/>
    </source>
</evidence>
<comment type="caution">
    <text evidence="3">The sequence shown here is derived from an EMBL/GenBank/DDBJ whole genome shotgun (WGS) entry which is preliminary data.</text>
</comment>
<dbReference type="EMBL" id="JACJJC010000002">
    <property type="protein sequence ID" value="MBM6703322.1"/>
    <property type="molecule type" value="Genomic_DNA"/>
</dbReference>
<reference evidence="3 4" key="1">
    <citation type="journal article" date="2021" name="Sci. Rep.">
        <title>The distribution of antibiotic resistance genes in chicken gut microbiota commensals.</title>
        <authorList>
            <person name="Juricova H."/>
            <person name="Matiasovicova J."/>
            <person name="Kubasova T."/>
            <person name="Cejkova D."/>
            <person name="Rychlik I."/>
        </authorList>
    </citation>
    <scope>NUCLEOTIDE SEQUENCE [LARGE SCALE GENOMIC DNA]</scope>
    <source>
        <strain evidence="3 4">An829</strain>
    </source>
</reference>
<keyword evidence="4" id="KW-1185">Reference proteome</keyword>
<gene>
    <name evidence="3" type="ORF">H6A60_02215</name>
</gene>
<protein>
    <recommendedName>
        <fullName evidence="5">DUF721 domain-containing protein</fullName>
    </recommendedName>
</protein>
<keyword evidence="1" id="KW-0175">Coiled coil</keyword>
<feature type="region of interest" description="Disordered" evidence="2">
    <location>
        <begin position="310"/>
        <end position="358"/>
    </location>
</feature>
<proteinExistence type="predicted"/>
<evidence type="ECO:0000313" key="4">
    <source>
        <dbReference type="Proteomes" id="UP000715095"/>
    </source>
</evidence>
<evidence type="ECO:0000256" key="2">
    <source>
        <dbReference type="SAM" id="MobiDB-lite"/>
    </source>
</evidence>
<feature type="coiled-coil region" evidence="1">
    <location>
        <begin position="541"/>
        <end position="589"/>
    </location>
</feature>
<evidence type="ECO:0000313" key="3">
    <source>
        <dbReference type="EMBL" id="MBM6703322.1"/>
    </source>
</evidence>
<name>A0ABS2DPN7_9BURK</name>
<evidence type="ECO:0000256" key="1">
    <source>
        <dbReference type="SAM" id="Coils"/>
    </source>
</evidence>
<dbReference type="RefSeq" id="WP_205101789.1">
    <property type="nucleotide sequence ID" value="NZ_JACJJC010000002.1"/>
</dbReference>
<accession>A0ABS2DPN7</accession>
<dbReference type="Proteomes" id="UP000715095">
    <property type="component" value="Unassembled WGS sequence"/>
</dbReference>
<organism evidence="3 4">
    <name type="scientific">Sutterella massiliensis</name>
    <dbReference type="NCBI Taxonomy" id="1816689"/>
    <lineage>
        <taxon>Bacteria</taxon>
        <taxon>Pseudomonadati</taxon>
        <taxon>Pseudomonadota</taxon>
        <taxon>Betaproteobacteria</taxon>
        <taxon>Burkholderiales</taxon>
        <taxon>Sutterellaceae</taxon>
        <taxon>Sutterella</taxon>
    </lineage>
</organism>
<sequence length="713" mass="76704">MTSMNADFKLKRRRARTIAGVLGAGERTSSLMEALSIARRAGEAIAPEVKKVRLAIDFTNPANCRLDPENSERLILFARNATQHSRLRNLEPSLLAAICSHGLPIKSLDIRIRPKSMKEAPAPAPLPQRHGSIAGALRLRAAAQKGDASPTLAELFSRLADALEPAPGRETIDLYASLEALAKMARAGFIASQGLLARLPKAPQEKLIPSEKLAKIDAGVAKVRERMLERLLTRRHFEAPMREAAEGLEREMRRTQMLLDALHALAEAAADPLEEEDAEGEAAAVETPAEAAAGHLNAMDFERFGLPVPSAWQKPQKHTPPKSDLPNATIGAQSGKRVKSTHGKASQTPDATGPAPCASPEVLARERLETGLQRLSRDTVEPLEADYLAAEPEVVALVHKIAALGAELDDYDAKRLREARKPIVAPAPPRTPEEVLEELLEALNRILLTARDARSLAQSVLEGLAGLPQIAPEDAERTKMPLRLFVPTQIAKLAGEARVLREDVSGLVFRLNDEKSRLKKCASSSDPAAFAGAVVAFEGMRARLSDKAHVYEEEAETLADRLTLIEDEAQALQARLEELAQAELAALERAAGNAAATGQPAADAALTPALRLFAEHERLGRLLERLPAPVDEKLIPSEADAEKSPMLAGLRARMLARHARSAELADAAEKLKAEDEALRAAVTSGFNLEGEIIDGFVARVDALEAALAPTSAA</sequence>